<organism evidence="3 4">
    <name type="scientific">Candidatus Hakubella thermalkaliphila</name>
    <dbReference type="NCBI Taxonomy" id="2754717"/>
    <lineage>
        <taxon>Bacteria</taxon>
        <taxon>Bacillati</taxon>
        <taxon>Actinomycetota</taxon>
        <taxon>Actinomycetota incertae sedis</taxon>
        <taxon>Candidatus Hakubellales</taxon>
        <taxon>Candidatus Hakubellaceae</taxon>
        <taxon>Candidatus Hakubella</taxon>
    </lineage>
</organism>
<dbReference type="PANTHER" id="PTHR43674">
    <property type="entry name" value="NITRILASE C965.09-RELATED"/>
    <property type="match status" value="1"/>
</dbReference>
<dbReference type="GO" id="GO:0016811">
    <property type="term" value="F:hydrolase activity, acting on carbon-nitrogen (but not peptide) bonds, in linear amides"/>
    <property type="evidence" value="ECO:0007669"/>
    <property type="project" value="TreeGrafter"/>
</dbReference>
<keyword evidence="4" id="KW-1185">Reference proteome</keyword>
<protein>
    <recommendedName>
        <fullName evidence="2">CN hydrolase domain-containing protein</fullName>
    </recommendedName>
</protein>
<dbReference type="PROSITE" id="PS50263">
    <property type="entry name" value="CN_HYDROLASE"/>
    <property type="match status" value="1"/>
</dbReference>
<dbReference type="InterPro" id="IPR003010">
    <property type="entry name" value="C-N_Hydrolase"/>
</dbReference>
<dbReference type="Gene3D" id="3.60.110.10">
    <property type="entry name" value="Carbon-nitrogen hydrolase"/>
    <property type="match status" value="1"/>
</dbReference>
<evidence type="ECO:0000313" key="4">
    <source>
        <dbReference type="Proteomes" id="UP000588083"/>
    </source>
</evidence>
<dbReference type="Proteomes" id="UP000588083">
    <property type="component" value="Unassembled WGS sequence"/>
</dbReference>
<name>A0A6V8PFJ5_9ACTN</name>
<sequence length="347" mass="38585">MKVRERLLLRYLDWRTRRALLDRHLRGQKISPSGNCQTIDRRRVRVGAAQLEVRLFSDPREYIDEMCRFTALAAAQGVQLLVFPEYNSLQLLRLIAGITALTEEMVKGEGVSPVKPADLFRFAGPGFGRVAELTFSFLSRAHGIYIMAGSFPLPAGRQVLNRALLYGPDGRLIGCQDKAHLTPLEDDWGLSRGGSFAVFPTPLGRLAMPVCMDATYFGTFRILESLGAEIVMVPIANPEPYNFWLALRGVWPRVQESQVFGVKSALVGSLFGRTLTGKAGVFAPLELTQRRDGVLAETESAEREGFVAATLDLEALRELKANHPYLRDENPALARKYFPAVYGQASR</sequence>
<evidence type="ECO:0000313" key="3">
    <source>
        <dbReference type="EMBL" id="GFP31017.1"/>
    </source>
</evidence>
<dbReference type="Pfam" id="PF00795">
    <property type="entry name" value="CN_hydrolase"/>
    <property type="match status" value="1"/>
</dbReference>
<evidence type="ECO:0000256" key="1">
    <source>
        <dbReference type="ARBA" id="ARBA00022801"/>
    </source>
</evidence>
<dbReference type="InterPro" id="IPR050345">
    <property type="entry name" value="Aliph_Amidase/BUP"/>
</dbReference>
<dbReference type="RefSeq" id="WP_176238131.1">
    <property type="nucleotide sequence ID" value="NZ_BLRZ01000143.1"/>
</dbReference>
<dbReference type="SUPFAM" id="SSF56317">
    <property type="entry name" value="Carbon-nitrogen hydrolase"/>
    <property type="match status" value="1"/>
</dbReference>
<dbReference type="EMBL" id="BLRZ01000143">
    <property type="protein sequence ID" value="GFP31017.1"/>
    <property type="molecule type" value="Genomic_DNA"/>
</dbReference>
<evidence type="ECO:0000259" key="2">
    <source>
        <dbReference type="PROSITE" id="PS50263"/>
    </source>
</evidence>
<comment type="caution">
    <text evidence="3">The sequence shown here is derived from an EMBL/GenBank/DDBJ whole genome shotgun (WGS) entry which is preliminary data.</text>
</comment>
<dbReference type="InterPro" id="IPR036526">
    <property type="entry name" value="C-N_Hydrolase_sf"/>
</dbReference>
<keyword evidence="1" id="KW-0378">Hydrolase</keyword>
<dbReference type="AlphaFoldDB" id="A0A6V8PFJ5"/>
<gene>
    <name evidence="3" type="ORF">HKBW3S34_01936</name>
</gene>
<accession>A0A6V8PFJ5</accession>
<reference evidence="3 4" key="1">
    <citation type="journal article" date="2020" name="Front. Microbiol.">
        <title>Single-cell genomics of novel Actinobacteria with the Wood-Ljungdahl pathway discovered in a serpentinizing system.</title>
        <authorList>
            <person name="Merino N."/>
            <person name="Kawai M."/>
            <person name="Boyd E.S."/>
            <person name="Colman D.R."/>
            <person name="McGlynn S.E."/>
            <person name="Nealson K.H."/>
            <person name="Kurokawa K."/>
            <person name="Hongoh Y."/>
        </authorList>
    </citation>
    <scope>NUCLEOTIDE SEQUENCE [LARGE SCALE GENOMIC DNA]</scope>
    <source>
        <strain evidence="3 4">S34</strain>
    </source>
</reference>
<feature type="domain" description="CN hydrolase" evidence="2">
    <location>
        <begin position="44"/>
        <end position="313"/>
    </location>
</feature>
<proteinExistence type="predicted"/>
<dbReference type="PANTHER" id="PTHR43674:SF13">
    <property type="entry name" value="CN HYDROLASE DOMAIN-CONTAINING PROTEIN"/>
    <property type="match status" value="1"/>
</dbReference>